<dbReference type="InterPro" id="IPR051205">
    <property type="entry name" value="UbiH/COQ6_monooxygenase"/>
</dbReference>
<organism evidence="2 3">
    <name type="scientific">Hibiscus trionum</name>
    <name type="common">Flower of an hour</name>
    <dbReference type="NCBI Taxonomy" id="183268"/>
    <lineage>
        <taxon>Eukaryota</taxon>
        <taxon>Viridiplantae</taxon>
        <taxon>Streptophyta</taxon>
        <taxon>Embryophyta</taxon>
        <taxon>Tracheophyta</taxon>
        <taxon>Spermatophyta</taxon>
        <taxon>Magnoliopsida</taxon>
        <taxon>eudicotyledons</taxon>
        <taxon>Gunneridae</taxon>
        <taxon>Pentapetalae</taxon>
        <taxon>rosids</taxon>
        <taxon>malvids</taxon>
        <taxon>Malvales</taxon>
        <taxon>Malvaceae</taxon>
        <taxon>Malvoideae</taxon>
        <taxon>Hibiscus</taxon>
    </lineage>
</organism>
<dbReference type="Pfam" id="PF01494">
    <property type="entry name" value="FAD_binding_3"/>
    <property type="match status" value="1"/>
</dbReference>
<name>A0A9W7MS90_HIBTR</name>
<dbReference type="GO" id="GO:0016123">
    <property type="term" value="P:xanthophyll biosynthetic process"/>
    <property type="evidence" value="ECO:0007669"/>
    <property type="project" value="TreeGrafter"/>
</dbReference>
<protein>
    <recommendedName>
        <fullName evidence="1">FAD-binding domain-containing protein</fullName>
    </recommendedName>
</protein>
<dbReference type="PROSITE" id="PS01304">
    <property type="entry name" value="UBIH"/>
    <property type="match status" value="1"/>
</dbReference>
<dbReference type="GO" id="GO:0071949">
    <property type="term" value="F:FAD binding"/>
    <property type="evidence" value="ECO:0007669"/>
    <property type="project" value="InterPro"/>
</dbReference>
<dbReference type="SUPFAM" id="SSF51905">
    <property type="entry name" value="FAD/NAD(P)-binding domain"/>
    <property type="match status" value="1"/>
</dbReference>
<dbReference type="GO" id="GO:0005739">
    <property type="term" value="C:mitochondrion"/>
    <property type="evidence" value="ECO:0007669"/>
    <property type="project" value="TreeGrafter"/>
</dbReference>
<dbReference type="EMBL" id="BSYR01000097">
    <property type="protein sequence ID" value="GMJ16058.1"/>
    <property type="molecule type" value="Genomic_DNA"/>
</dbReference>
<accession>A0A9W7MS90</accession>
<gene>
    <name evidence="2" type="ORF">HRI_005275000</name>
</gene>
<feature type="domain" description="FAD-binding" evidence="1">
    <location>
        <begin position="4"/>
        <end position="52"/>
    </location>
</feature>
<proteinExistence type="predicted"/>
<dbReference type="Proteomes" id="UP001165190">
    <property type="component" value="Unassembled WGS sequence"/>
</dbReference>
<comment type="caution">
    <text evidence="2">The sequence shown here is derived from an EMBL/GenBank/DDBJ whole genome shotgun (WGS) entry which is preliminary data.</text>
</comment>
<dbReference type="Gene3D" id="3.50.50.60">
    <property type="entry name" value="FAD/NAD(P)-binding domain"/>
    <property type="match status" value="1"/>
</dbReference>
<dbReference type="PRINTS" id="PR00420">
    <property type="entry name" value="RNGMNOXGNASE"/>
</dbReference>
<dbReference type="OrthoDB" id="683240at2759"/>
<keyword evidence="3" id="KW-1185">Reference proteome</keyword>
<sequence length="95" mass="10012">MAFSLSLRHANDYASKLVALVGDAAHTVHPLAGQGVNLGFGDASSLSSVISEGIAVGSRHRHRGGITTEEIRGKMKTSERYDDGSPGWFSKGILC</sequence>
<dbReference type="AlphaFoldDB" id="A0A9W7MS90"/>
<evidence type="ECO:0000313" key="3">
    <source>
        <dbReference type="Proteomes" id="UP001165190"/>
    </source>
</evidence>
<dbReference type="InterPro" id="IPR018168">
    <property type="entry name" value="Ubi_Hdrlase_CS"/>
</dbReference>
<dbReference type="InterPro" id="IPR002938">
    <property type="entry name" value="FAD-bd"/>
</dbReference>
<dbReference type="PANTHER" id="PTHR43876:SF7">
    <property type="entry name" value="UBIQUINONE BIOSYNTHESIS MONOOXYGENASE COQ6, MITOCHONDRIAL"/>
    <property type="match status" value="1"/>
</dbReference>
<dbReference type="GO" id="GO:0016120">
    <property type="term" value="P:carotene biosynthetic process"/>
    <property type="evidence" value="ECO:0007669"/>
    <property type="project" value="TreeGrafter"/>
</dbReference>
<dbReference type="InterPro" id="IPR036188">
    <property type="entry name" value="FAD/NAD-bd_sf"/>
</dbReference>
<evidence type="ECO:0000259" key="1">
    <source>
        <dbReference type="Pfam" id="PF01494"/>
    </source>
</evidence>
<reference evidence="2" key="1">
    <citation type="submission" date="2023-05" db="EMBL/GenBank/DDBJ databases">
        <title>Genome and transcriptome analyses reveal genes involved in the formation of fine ridges on petal epidermal cells in Hibiscus trionum.</title>
        <authorList>
            <person name="Koshimizu S."/>
            <person name="Masuda S."/>
            <person name="Ishii T."/>
            <person name="Shirasu K."/>
            <person name="Hoshino A."/>
            <person name="Arita M."/>
        </authorList>
    </citation>
    <scope>NUCLEOTIDE SEQUENCE</scope>
    <source>
        <strain evidence="2">Hamamatsu line</strain>
    </source>
</reference>
<evidence type="ECO:0000313" key="2">
    <source>
        <dbReference type="EMBL" id="GMJ16058.1"/>
    </source>
</evidence>
<dbReference type="PANTHER" id="PTHR43876">
    <property type="entry name" value="UBIQUINONE BIOSYNTHESIS MONOOXYGENASE COQ6, MITOCHONDRIAL"/>
    <property type="match status" value="1"/>
</dbReference>